<dbReference type="AlphaFoldDB" id="A0ABD2Z2X2"/>
<proteinExistence type="predicted"/>
<evidence type="ECO:0000313" key="2">
    <source>
        <dbReference type="EMBL" id="KAL3512103.1"/>
    </source>
</evidence>
<dbReference type="Proteomes" id="UP001630127">
    <property type="component" value="Unassembled WGS sequence"/>
</dbReference>
<name>A0ABD2Z2X2_9GENT</name>
<evidence type="ECO:0000256" key="1">
    <source>
        <dbReference type="SAM" id="MobiDB-lite"/>
    </source>
</evidence>
<keyword evidence="3" id="KW-1185">Reference proteome</keyword>
<accession>A0ABD2Z2X2</accession>
<feature type="region of interest" description="Disordered" evidence="1">
    <location>
        <begin position="1"/>
        <end position="21"/>
    </location>
</feature>
<organism evidence="2 3">
    <name type="scientific">Cinchona calisaya</name>
    <dbReference type="NCBI Taxonomy" id="153742"/>
    <lineage>
        <taxon>Eukaryota</taxon>
        <taxon>Viridiplantae</taxon>
        <taxon>Streptophyta</taxon>
        <taxon>Embryophyta</taxon>
        <taxon>Tracheophyta</taxon>
        <taxon>Spermatophyta</taxon>
        <taxon>Magnoliopsida</taxon>
        <taxon>eudicotyledons</taxon>
        <taxon>Gunneridae</taxon>
        <taxon>Pentapetalae</taxon>
        <taxon>asterids</taxon>
        <taxon>lamiids</taxon>
        <taxon>Gentianales</taxon>
        <taxon>Rubiaceae</taxon>
        <taxon>Cinchonoideae</taxon>
        <taxon>Cinchoneae</taxon>
        <taxon>Cinchona</taxon>
    </lineage>
</organism>
<sequence>MSPREYEKREKPGRIQNGKRWEDAGFPALSPWLFSSSSPSSPLFLLSGRNIVSPISSLSRKRFLFLPKPSDRSQVQSKQVRIPDSGSIKPDYQDVQIVLKLSDDLHLNEIDSVCLLVSANQERSFLGRDPYGNVAPCGRTLAVVLDQGN</sequence>
<evidence type="ECO:0000313" key="3">
    <source>
        <dbReference type="Proteomes" id="UP001630127"/>
    </source>
</evidence>
<protein>
    <submittedName>
        <fullName evidence="2">Uncharacterized protein</fullName>
    </submittedName>
</protein>
<reference evidence="2 3" key="1">
    <citation type="submission" date="2024-11" db="EMBL/GenBank/DDBJ databases">
        <title>A near-complete genome assembly of Cinchona calisaya.</title>
        <authorList>
            <person name="Lian D.C."/>
            <person name="Zhao X.W."/>
            <person name="Wei L."/>
        </authorList>
    </citation>
    <scope>NUCLEOTIDE SEQUENCE [LARGE SCALE GENOMIC DNA]</scope>
    <source>
        <tissue evidence="2">Nenye</tissue>
    </source>
</reference>
<gene>
    <name evidence="2" type="ORF">ACH5RR_024820</name>
</gene>
<dbReference type="EMBL" id="JBJUIK010000011">
    <property type="protein sequence ID" value="KAL3512103.1"/>
    <property type="molecule type" value="Genomic_DNA"/>
</dbReference>
<comment type="caution">
    <text evidence="2">The sequence shown here is derived from an EMBL/GenBank/DDBJ whole genome shotgun (WGS) entry which is preliminary data.</text>
</comment>